<dbReference type="EMBL" id="FNWO01000001">
    <property type="protein sequence ID" value="SEH25770.1"/>
    <property type="molecule type" value="Genomic_DNA"/>
</dbReference>
<dbReference type="NCBIfam" id="TIGR02593">
    <property type="entry name" value="CRISPR_cas5"/>
    <property type="match status" value="1"/>
</dbReference>
<dbReference type="Gene3D" id="3.30.70.2660">
    <property type="match status" value="1"/>
</dbReference>
<dbReference type="AlphaFoldDB" id="A0A1H6GUE2"/>
<proteinExistence type="predicted"/>
<dbReference type="Pfam" id="PF09704">
    <property type="entry name" value="Cas_Cas5d"/>
    <property type="match status" value="1"/>
</dbReference>
<dbReference type="GO" id="GO:0051607">
    <property type="term" value="P:defense response to virus"/>
    <property type="evidence" value="ECO:0007669"/>
    <property type="project" value="UniProtKB-KW"/>
</dbReference>
<evidence type="ECO:0000256" key="1">
    <source>
        <dbReference type="ARBA" id="ARBA00023118"/>
    </source>
</evidence>
<keyword evidence="3" id="KW-1185">Reference proteome</keyword>
<evidence type="ECO:0000313" key="3">
    <source>
        <dbReference type="Proteomes" id="UP000182983"/>
    </source>
</evidence>
<organism evidence="2 3">
    <name type="scientific">Magnetospirillum fulvum</name>
    <name type="common">Rhodospirillum fulvum</name>
    <dbReference type="NCBI Taxonomy" id="1082"/>
    <lineage>
        <taxon>Bacteria</taxon>
        <taxon>Pseudomonadati</taxon>
        <taxon>Pseudomonadota</taxon>
        <taxon>Alphaproteobacteria</taxon>
        <taxon>Rhodospirillales</taxon>
        <taxon>Rhodospirillaceae</taxon>
        <taxon>Magnetospirillum</taxon>
    </lineage>
</organism>
<protein>
    <submittedName>
        <fullName evidence="2">CRISPR system Cascade subunit CasD</fullName>
    </submittedName>
</protein>
<name>A0A1H6GUE2_MAGFU</name>
<dbReference type="InterPro" id="IPR013422">
    <property type="entry name" value="CRISPR-assoc_prot_Cas5_N"/>
</dbReference>
<evidence type="ECO:0000313" key="2">
    <source>
        <dbReference type="EMBL" id="SEH25770.1"/>
    </source>
</evidence>
<dbReference type="Proteomes" id="UP000182983">
    <property type="component" value="Unassembled WGS sequence"/>
</dbReference>
<keyword evidence="1" id="KW-0051">Antiviral defense</keyword>
<dbReference type="InterPro" id="IPR021124">
    <property type="entry name" value="CRISPR-assoc_prot_Cas5"/>
</dbReference>
<reference evidence="3" key="1">
    <citation type="submission" date="2016-10" db="EMBL/GenBank/DDBJ databases">
        <authorList>
            <person name="Varghese N."/>
            <person name="Submissions S."/>
        </authorList>
    </citation>
    <scope>NUCLEOTIDE SEQUENCE [LARGE SCALE GENOMIC DNA]</scope>
    <source>
        <strain evidence="3">DSM 13234</strain>
    </source>
</reference>
<dbReference type="NCBIfam" id="TIGR01868">
    <property type="entry name" value="casD_Cas5e"/>
    <property type="match status" value="1"/>
</dbReference>
<dbReference type="GO" id="GO:0003723">
    <property type="term" value="F:RNA binding"/>
    <property type="evidence" value="ECO:0007669"/>
    <property type="project" value="InterPro"/>
</dbReference>
<gene>
    <name evidence="2" type="ORF">SAMN04244559_00297</name>
</gene>
<dbReference type="InterPro" id="IPR010147">
    <property type="entry name" value="CRISPR-assoc_prot_CasD"/>
</dbReference>
<sequence>MPPMPDPRWLILHLEAPLLAFGGVTIDHVGVTRDFPAASMLTGLLANAMGWRRTEGDKHQRLQDRLIFAARREWDGGTGILTDTQNAQLAKIDRGWTSWGEPEGRNGASYGAPHRRRRDYHPDACVVVALRFGLPDDPDLDLDRLAAFMDRPLRPLFIGRKSCLPSAPVRRMRDFVVAPTAYQALRQVPPLPDVSAGAALRAIWPTGEGPIEGAEVHRILDLPDLRNWRTGLHGGTRQIVEGVVVPQEVAA</sequence>
<dbReference type="GO" id="GO:0043571">
    <property type="term" value="P:maintenance of CRISPR repeat elements"/>
    <property type="evidence" value="ECO:0007669"/>
    <property type="project" value="InterPro"/>
</dbReference>
<accession>A0A1H6GUE2</accession>